<keyword evidence="1" id="KW-0804">Transcription</keyword>
<dbReference type="RefSeq" id="WP_001077635.1">
    <property type="nucleotide sequence ID" value="NZ_CM000952.1"/>
</dbReference>
<evidence type="ECO:0000313" key="2">
    <source>
        <dbReference type="EMBL" id="EFH94860.1"/>
    </source>
</evidence>
<dbReference type="PANTHER" id="PTHR35787:SF1">
    <property type="entry name" value="GLYCEROL UPTAKE OPERON ANTITERMINATOR REGULATORY PROTEIN"/>
    <property type="match status" value="1"/>
</dbReference>
<dbReference type="FunFam" id="3.20.20.70:FF:000267">
    <property type="entry name" value="Glycerol uptake operon antiterminator regulatory protein"/>
    <property type="match status" value="1"/>
</dbReference>
<dbReference type="GO" id="GO:0001072">
    <property type="term" value="F:transcription antitermination factor activity, RNA binding"/>
    <property type="evidence" value="ECO:0007669"/>
    <property type="project" value="TreeGrafter"/>
</dbReference>
<protein>
    <recommendedName>
        <fullName evidence="1">Glycerol uptake operon antiterminator regulatory protein</fullName>
    </recommendedName>
</protein>
<dbReference type="HOGENOM" id="CLU_111516_2_0_9"/>
<dbReference type="SMR" id="A0A0E1X8E9"/>
<dbReference type="Pfam" id="PF04309">
    <property type="entry name" value="G3P_antiterm"/>
    <property type="match status" value="1"/>
</dbReference>
<proteinExistence type="predicted"/>
<dbReference type="PIRSF" id="PIRSF016897">
    <property type="entry name" value="GlpP"/>
    <property type="match status" value="1"/>
</dbReference>
<comment type="caution">
    <text evidence="2">The sequence shown here is derived from an EMBL/GenBank/DDBJ whole genome shotgun (WGS) entry which is preliminary data.</text>
</comment>
<keyword evidence="1" id="KW-0319">Glycerol metabolism</keyword>
<organism evidence="2">
    <name type="scientific">Staphylococcus aureus subsp. aureus MN8</name>
    <dbReference type="NCBI Taxonomy" id="548470"/>
    <lineage>
        <taxon>Bacteria</taxon>
        <taxon>Bacillati</taxon>
        <taxon>Bacillota</taxon>
        <taxon>Bacilli</taxon>
        <taxon>Bacillales</taxon>
        <taxon>Staphylococcaceae</taxon>
        <taxon>Staphylococcus</taxon>
    </lineage>
</organism>
<keyword evidence="1" id="KW-0694">RNA-binding</keyword>
<dbReference type="GO" id="GO:0003723">
    <property type="term" value="F:RNA binding"/>
    <property type="evidence" value="ECO:0007669"/>
    <property type="project" value="UniProtKB-KW"/>
</dbReference>
<accession>A0A0E1X8E9</accession>
<dbReference type="InterPro" id="IPR013785">
    <property type="entry name" value="Aldolase_TIM"/>
</dbReference>
<dbReference type="Gene3D" id="3.20.20.70">
    <property type="entry name" value="Aldolase class I"/>
    <property type="match status" value="1"/>
</dbReference>
<dbReference type="GO" id="GO:0006071">
    <property type="term" value="P:glycerol metabolic process"/>
    <property type="evidence" value="ECO:0007669"/>
    <property type="project" value="UniProtKB-UniRule"/>
</dbReference>
<sequence length="180" mass="20450">MNQVNNNILPAIRNIKDLEKLIKTDYKMCVLLDMHIGHIKSIMELLKQNHIECFIHIDLIKGLSHDEFASEFIIQQYKPKGIVSTKSKVIKKAKSLNTLTIFRVFIIDSQALKRSIDLIKKVEPDFVEVLPGVASKAIHHIQKETNTQVIAGGLINTIDEVNEAVKNGAKYVTTSYDKLW</sequence>
<dbReference type="EMBL" id="ACJA02000004">
    <property type="protein sequence ID" value="EFH94860.1"/>
    <property type="molecule type" value="Genomic_DNA"/>
</dbReference>
<reference evidence="2" key="1">
    <citation type="submission" date="2010-05" db="EMBL/GenBank/DDBJ databases">
        <authorList>
            <person name="Muzny D."/>
            <person name="Qin X."/>
            <person name="Buhay C."/>
            <person name="Dugan-Rocha S."/>
            <person name="Ding Y."/>
            <person name="Chen G."/>
            <person name="Hawes A."/>
            <person name="Holder M."/>
            <person name="Jhangiani S."/>
            <person name="Johnson A."/>
            <person name="Khan Z."/>
            <person name="Li Z."/>
            <person name="Liu W."/>
            <person name="Liu X."/>
            <person name="Perez L."/>
            <person name="Shen H."/>
            <person name="Wang Q."/>
            <person name="Watt J."/>
            <person name="Xi L."/>
            <person name="Xin Y."/>
            <person name="Zhou J."/>
            <person name="Deng J."/>
            <person name="Jiang H."/>
            <person name="Liu Y."/>
            <person name="Qu J."/>
            <person name="Song X.-Z."/>
            <person name="Zhang L."/>
            <person name="Villasana D."/>
            <person name="Johnson A."/>
            <person name="Liu J."/>
            <person name="Liyanage D."/>
            <person name="Lorensuhewa L."/>
            <person name="Robinson T."/>
            <person name="Song A."/>
            <person name="Song B.-B."/>
            <person name="Dinh H."/>
            <person name="Thornton R."/>
            <person name="Coyle M."/>
            <person name="Francisco L."/>
            <person name="Jackson L."/>
            <person name="Javaid M."/>
            <person name="Korchina V."/>
            <person name="Kovar C."/>
            <person name="Mata R."/>
            <person name="Mathew T."/>
            <person name="Ngo R."/>
            <person name="Nguyen L."/>
            <person name="Nguyen N."/>
            <person name="Okwuonu G."/>
            <person name="Ongeri F."/>
            <person name="Pham C."/>
            <person name="Simmons D."/>
            <person name="Wilczek-Boney K."/>
            <person name="Hale W."/>
            <person name="Jakkamsetti A."/>
            <person name="Pham P."/>
            <person name="Ruth R."/>
            <person name="San Lucas F."/>
            <person name="Warren J."/>
            <person name="Zhang J."/>
            <person name="Zhao Z."/>
            <person name="Zhou C."/>
            <person name="Zhu D."/>
            <person name="Lee S."/>
            <person name="Bess C."/>
            <person name="Blankenburg K."/>
            <person name="Forbes L."/>
            <person name="Fu Q."/>
            <person name="Gubbala S."/>
            <person name="Hirani K."/>
            <person name="Jayaseelan J.C."/>
            <person name="Lara F."/>
            <person name="Munidasa M."/>
            <person name="Palculict T."/>
            <person name="Patil S."/>
            <person name="Pu L.-L."/>
            <person name="Saada N."/>
            <person name="Tang L."/>
            <person name="Weissenberger G."/>
            <person name="Zhu Y."/>
            <person name="Hemphill L."/>
            <person name="Shang Y."/>
            <person name="Youmans B."/>
            <person name="Ayvaz T."/>
            <person name="Ross M."/>
            <person name="Santibanez J."/>
            <person name="Aqrawi P."/>
            <person name="Gross S."/>
            <person name="Joshi V."/>
            <person name="Fowler G."/>
            <person name="Nazareth L."/>
            <person name="Reid J."/>
            <person name="Worley K."/>
            <person name="Petrosino J."/>
            <person name="Highlander S."/>
            <person name="Gibbs R."/>
        </authorList>
    </citation>
    <scope>NUCLEOTIDE SEQUENCE [LARGE SCALE GENOMIC DNA]</scope>
    <source>
        <strain evidence="2">MN8</strain>
    </source>
</reference>
<comment type="function">
    <text evidence="1">Regulates expression of the glpD operon. In the presence of glycerol 3-phosphate (G3P) causes antitermination of transcription of glpD at the inverted repeat of the leader region to enhance its transcription. Binds and stabilizes glpD leader mRNA.</text>
</comment>
<name>A0A0E1X8E9_STAAU</name>
<dbReference type="SUPFAM" id="SSF110391">
    <property type="entry name" value="GlpP-like"/>
    <property type="match status" value="1"/>
</dbReference>
<dbReference type="GO" id="GO:0045893">
    <property type="term" value="P:positive regulation of DNA-templated transcription"/>
    <property type="evidence" value="ECO:0007669"/>
    <property type="project" value="TreeGrafter"/>
</dbReference>
<keyword evidence="1" id="KW-0805">Transcription regulation</keyword>
<dbReference type="InterPro" id="IPR006699">
    <property type="entry name" value="GlpP"/>
</dbReference>
<dbReference type="Proteomes" id="UP000003455">
    <property type="component" value="Chromosome"/>
</dbReference>
<dbReference type="PANTHER" id="PTHR35787">
    <property type="entry name" value="GLYCEROL UPTAKE OPERON ANTITERMINATOR REGULATORY PROTEIN"/>
    <property type="match status" value="1"/>
</dbReference>
<gene>
    <name evidence="2" type="ORF">HMPREF0769_12481</name>
</gene>
<evidence type="ECO:0000256" key="1">
    <source>
        <dbReference type="PIRNR" id="PIRNR016897"/>
    </source>
</evidence>
<dbReference type="AlphaFoldDB" id="A0A0E1X8E9"/>